<feature type="domain" description="N-acetyltransferase" evidence="4">
    <location>
        <begin position="34"/>
        <end position="211"/>
    </location>
</feature>
<comment type="caution">
    <text evidence="5">The sequence shown here is derived from an EMBL/GenBank/DDBJ whole genome shotgun (WGS) entry which is preliminary data.</text>
</comment>
<keyword evidence="3" id="KW-0012">Acyltransferase</keyword>
<accession>A0ABP0DXP1</accession>
<dbReference type="InterPro" id="IPR016181">
    <property type="entry name" value="Acyl_CoA_acyltransferase"/>
</dbReference>
<keyword evidence="2" id="KW-0808">Transferase</keyword>
<proteinExistence type="inferred from homology"/>
<dbReference type="PANTHER" id="PTHR13256:SF16">
    <property type="entry name" value="ALPHA_BETA-TUBULIN-N-ACETYLTRANSFERASE 9"/>
    <property type="match status" value="1"/>
</dbReference>
<reference evidence="5 6" key="1">
    <citation type="submission" date="2024-01" db="EMBL/GenBank/DDBJ databases">
        <authorList>
            <person name="Allen C."/>
            <person name="Tagirdzhanova G."/>
        </authorList>
    </citation>
    <scope>NUCLEOTIDE SEQUENCE [LARGE SCALE GENOMIC DNA]</scope>
    <source>
        <strain evidence="5 6">CBS 119000</strain>
    </source>
</reference>
<evidence type="ECO:0000256" key="3">
    <source>
        <dbReference type="ARBA" id="ARBA00023315"/>
    </source>
</evidence>
<protein>
    <recommendedName>
        <fullName evidence="4">N-acetyltransferase domain-containing protein</fullName>
    </recommendedName>
</protein>
<evidence type="ECO:0000256" key="1">
    <source>
        <dbReference type="ARBA" id="ARBA00009342"/>
    </source>
</evidence>
<name>A0ABP0DXP1_9PEZI</name>
<gene>
    <name evidence="5" type="ORF">SEPCBS119000_005444</name>
</gene>
<dbReference type="PROSITE" id="PS51186">
    <property type="entry name" value="GNAT"/>
    <property type="match status" value="1"/>
</dbReference>
<sequence>MRINENTAIATSGVLLVPYDRRHVPTYHAWMEDEAVRVATASERLTLEEEYENQESWRDSGDKLTFIVCRATQSDGGSNTAVAGVVDAPSQMVGDINLFLTPFQDEDGLENGFAGEIDVMIARVDDRGKGYGRAAVSAFLYYILQRQLKAILAEASSTSPCTPAILRLLTVKIKATNAASIRLFSSFGFVQKGAVNYFGEVEMVTANFTAGLPHGYTEHTYQRDRTDTS</sequence>
<evidence type="ECO:0000313" key="6">
    <source>
        <dbReference type="Proteomes" id="UP001642502"/>
    </source>
</evidence>
<evidence type="ECO:0000259" key="4">
    <source>
        <dbReference type="PROSITE" id="PS51186"/>
    </source>
</evidence>
<dbReference type="Pfam" id="PF13302">
    <property type="entry name" value="Acetyltransf_3"/>
    <property type="match status" value="1"/>
</dbReference>
<keyword evidence="6" id="KW-1185">Reference proteome</keyword>
<dbReference type="InterPro" id="IPR039135">
    <property type="entry name" value="NAT9-like"/>
</dbReference>
<dbReference type="InterPro" id="IPR000182">
    <property type="entry name" value="GNAT_dom"/>
</dbReference>
<dbReference type="PANTHER" id="PTHR13256">
    <property type="entry name" value="N-ACETYLTRANSFERASE 9"/>
    <property type="match status" value="1"/>
</dbReference>
<comment type="similarity">
    <text evidence="1">Belongs to the acetyltransferase family. GNAT subfamily.</text>
</comment>
<evidence type="ECO:0000256" key="2">
    <source>
        <dbReference type="ARBA" id="ARBA00022679"/>
    </source>
</evidence>
<evidence type="ECO:0000313" key="5">
    <source>
        <dbReference type="EMBL" id="CAK7273045.1"/>
    </source>
</evidence>
<dbReference type="Proteomes" id="UP001642502">
    <property type="component" value="Unassembled WGS sequence"/>
</dbReference>
<dbReference type="Gene3D" id="3.40.630.30">
    <property type="match status" value="1"/>
</dbReference>
<organism evidence="5 6">
    <name type="scientific">Sporothrix epigloea</name>
    <dbReference type="NCBI Taxonomy" id="1892477"/>
    <lineage>
        <taxon>Eukaryota</taxon>
        <taxon>Fungi</taxon>
        <taxon>Dikarya</taxon>
        <taxon>Ascomycota</taxon>
        <taxon>Pezizomycotina</taxon>
        <taxon>Sordariomycetes</taxon>
        <taxon>Sordariomycetidae</taxon>
        <taxon>Ophiostomatales</taxon>
        <taxon>Ophiostomataceae</taxon>
        <taxon>Sporothrix</taxon>
    </lineage>
</organism>
<dbReference type="EMBL" id="CAWUON010000102">
    <property type="protein sequence ID" value="CAK7273045.1"/>
    <property type="molecule type" value="Genomic_DNA"/>
</dbReference>
<dbReference type="SUPFAM" id="SSF55729">
    <property type="entry name" value="Acyl-CoA N-acyltransferases (Nat)"/>
    <property type="match status" value="1"/>
</dbReference>